<organism evidence="1 2">
    <name type="scientific">Naegleria fowleri</name>
    <name type="common">Brain eating amoeba</name>
    <dbReference type="NCBI Taxonomy" id="5763"/>
    <lineage>
        <taxon>Eukaryota</taxon>
        <taxon>Discoba</taxon>
        <taxon>Heterolobosea</taxon>
        <taxon>Tetramitia</taxon>
        <taxon>Eutetramitia</taxon>
        <taxon>Vahlkampfiidae</taxon>
        <taxon>Naegleria</taxon>
    </lineage>
</organism>
<reference evidence="1 2" key="1">
    <citation type="journal article" date="2019" name="Sci. Rep.">
        <title>Nanopore sequencing improves the draft genome of the human pathogenic amoeba Naegleria fowleri.</title>
        <authorList>
            <person name="Liechti N."/>
            <person name="Schurch N."/>
            <person name="Bruggmann R."/>
            <person name="Wittwer M."/>
        </authorList>
    </citation>
    <scope>NUCLEOTIDE SEQUENCE [LARGE SCALE GENOMIC DNA]</scope>
    <source>
        <strain evidence="1 2">ATCC 30894</strain>
    </source>
</reference>
<evidence type="ECO:0000313" key="2">
    <source>
        <dbReference type="Proteomes" id="UP000444721"/>
    </source>
</evidence>
<sequence length="259" mass="30509">MFHMLKSLGYIMKTYDHITFNHAGSFIESKTQFENTNEQDECLFKLIRKVMHLFSGRQVYSNKEKEDMFDAIQDIDNANDITEKWKLIPKHFELVWRRAFANRTLQQQFGRDHHSNNNTLNKKWKLHKYQNLTIKKSIMINFDVNRKWGKFCYKISPVINALAEKREINVVKSNECVEFRILMKHSNEDLEYVNHSELGNEIHSTITNQQLKDLGVIQLNTDHSSNTTNDPKYNVLKQSLKMLDGAVLTKILKKICIDA</sequence>
<proteinExistence type="predicted"/>
<gene>
    <name evidence="1" type="ORF">FDP41_004610</name>
</gene>
<dbReference type="VEuPathDB" id="AmoebaDB:FDP41_004610"/>
<name>A0A6A5BEZ5_NAEFO</name>
<dbReference type="VEuPathDB" id="AmoebaDB:NF0128280"/>
<accession>A0A6A5BEZ5</accession>
<dbReference type="RefSeq" id="XP_044561096.1">
    <property type="nucleotide sequence ID" value="XM_044708044.1"/>
</dbReference>
<protein>
    <submittedName>
        <fullName evidence="1">Uncharacterized protein</fullName>
    </submittedName>
</protein>
<keyword evidence="2" id="KW-1185">Reference proteome</keyword>
<dbReference type="AlphaFoldDB" id="A0A6A5BEZ5"/>
<dbReference type="Proteomes" id="UP000444721">
    <property type="component" value="Unassembled WGS sequence"/>
</dbReference>
<comment type="caution">
    <text evidence="1">The sequence shown here is derived from an EMBL/GenBank/DDBJ whole genome shotgun (WGS) entry which is preliminary data.</text>
</comment>
<dbReference type="VEuPathDB" id="AmoebaDB:NfTy_005390"/>
<dbReference type="EMBL" id="VFQX01000038">
    <property type="protein sequence ID" value="KAF0976383.1"/>
    <property type="molecule type" value="Genomic_DNA"/>
</dbReference>
<evidence type="ECO:0000313" key="1">
    <source>
        <dbReference type="EMBL" id="KAF0976383.1"/>
    </source>
</evidence>
<dbReference type="GeneID" id="68111828"/>